<comment type="caution">
    <text evidence="3">The sequence shown here is derived from an EMBL/GenBank/DDBJ whole genome shotgun (WGS) entry which is preliminary data.</text>
</comment>
<dbReference type="InterPro" id="IPR043136">
    <property type="entry name" value="B30.2/SPRY_sf"/>
</dbReference>
<evidence type="ECO:0000313" key="3">
    <source>
        <dbReference type="EMBL" id="GAA0152637.1"/>
    </source>
</evidence>
<dbReference type="PANTHER" id="PTHR44991:SF1">
    <property type="entry name" value="IMMUNOGLOBULIN SUPERFAMILY MEMBER 5"/>
    <property type="match status" value="1"/>
</dbReference>
<keyword evidence="4" id="KW-1185">Reference proteome</keyword>
<dbReference type="PANTHER" id="PTHR44991">
    <property type="entry name" value="IMMUNOGLOBULIN SUPERFAMILY MEMBER 5"/>
    <property type="match status" value="1"/>
</dbReference>
<dbReference type="AlphaFoldDB" id="A0AAV3PRS8"/>
<keyword evidence="1" id="KW-0812">Transmembrane</keyword>
<feature type="transmembrane region" description="Helical" evidence="1">
    <location>
        <begin position="6"/>
        <end position="26"/>
    </location>
</feature>
<keyword evidence="1" id="KW-1133">Transmembrane helix</keyword>
<name>A0AAV3PRS8_LITER</name>
<protein>
    <recommendedName>
        <fullName evidence="2">SPRY domain-containing protein</fullName>
    </recommendedName>
</protein>
<gene>
    <name evidence="3" type="ORF">LIER_11067</name>
</gene>
<dbReference type="InterPro" id="IPR013320">
    <property type="entry name" value="ConA-like_dom_sf"/>
</dbReference>
<sequence length="489" mass="54221">MLRWLEIGLVAASIVLVFVILLSFILHRVFHKKKHAVDDVNLQESGQNFETGISRLPHVSIHDTSIDQDNLNFTKKKTSNYFVLRRGFSGKNSLFSWQDHPSLVADAVENGWSSFAFSPIISSSQSRSLLGSCVVSENQSIRDMDIETSWEICQQGSADFGQILRFHSQELKKKISTNHVGFFSVIKTSLPLPGPSLGNISSFPQESYFEITILSLHHHNVTGQELSGKVKGDHEGDKIKLMEEDYNAKTNYSSESLIHVSSTHRYGDKEIDEMKHARKENEKVEASIILSVGLTAAGGGGGTVPIKLPGSYPGSIGFYSNGSVFLDGIKLVLESPMQEWEKPEKVIGCGYNPSKGKVYFTIDSQLIHEIHCKSNAFSTPLYPTLASNADITVLVNLGQSTFNYEPANLQRTSNPSFIGPLEKSPTLGFDSGELFSMRRVDSHQWLNRNATRSTANGTVGRGLDYDEESDGDLFEITLERPGKSPYTYQ</sequence>
<dbReference type="InterPro" id="IPR003877">
    <property type="entry name" value="SPRY_dom"/>
</dbReference>
<evidence type="ECO:0000259" key="2">
    <source>
        <dbReference type="SMART" id="SM00449"/>
    </source>
</evidence>
<dbReference type="SMART" id="SM00449">
    <property type="entry name" value="SPRY"/>
    <property type="match status" value="1"/>
</dbReference>
<evidence type="ECO:0000313" key="4">
    <source>
        <dbReference type="Proteomes" id="UP001454036"/>
    </source>
</evidence>
<reference evidence="3 4" key="1">
    <citation type="submission" date="2024-01" db="EMBL/GenBank/DDBJ databases">
        <title>The complete chloroplast genome sequence of Lithospermum erythrorhizon: insights into the phylogenetic relationship among Boraginaceae species and the maternal lineages of purple gromwells.</title>
        <authorList>
            <person name="Okada T."/>
            <person name="Watanabe K."/>
        </authorList>
    </citation>
    <scope>NUCLEOTIDE SEQUENCE [LARGE SCALE GENOMIC DNA]</scope>
</reference>
<feature type="domain" description="SPRY" evidence="2">
    <location>
        <begin position="204"/>
        <end position="401"/>
    </location>
</feature>
<evidence type="ECO:0000256" key="1">
    <source>
        <dbReference type="SAM" id="Phobius"/>
    </source>
</evidence>
<organism evidence="3 4">
    <name type="scientific">Lithospermum erythrorhizon</name>
    <name type="common">Purple gromwell</name>
    <name type="synonym">Lithospermum officinale var. erythrorhizon</name>
    <dbReference type="NCBI Taxonomy" id="34254"/>
    <lineage>
        <taxon>Eukaryota</taxon>
        <taxon>Viridiplantae</taxon>
        <taxon>Streptophyta</taxon>
        <taxon>Embryophyta</taxon>
        <taxon>Tracheophyta</taxon>
        <taxon>Spermatophyta</taxon>
        <taxon>Magnoliopsida</taxon>
        <taxon>eudicotyledons</taxon>
        <taxon>Gunneridae</taxon>
        <taxon>Pentapetalae</taxon>
        <taxon>asterids</taxon>
        <taxon>lamiids</taxon>
        <taxon>Boraginales</taxon>
        <taxon>Boraginaceae</taxon>
        <taxon>Boraginoideae</taxon>
        <taxon>Lithospermeae</taxon>
        <taxon>Lithospermum</taxon>
    </lineage>
</organism>
<proteinExistence type="predicted"/>
<dbReference type="SUPFAM" id="SSF49899">
    <property type="entry name" value="Concanavalin A-like lectins/glucanases"/>
    <property type="match status" value="1"/>
</dbReference>
<accession>A0AAV3PRS8</accession>
<keyword evidence="1" id="KW-0472">Membrane</keyword>
<dbReference type="EMBL" id="BAABME010002019">
    <property type="protein sequence ID" value="GAA0152637.1"/>
    <property type="molecule type" value="Genomic_DNA"/>
</dbReference>
<dbReference type="Gene3D" id="2.60.120.920">
    <property type="match status" value="1"/>
</dbReference>
<dbReference type="Proteomes" id="UP001454036">
    <property type="component" value="Unassembled WGS sequence"/>
</dbReference>